<proteinExistence type="predicted"/>
<dbReference type="SUPFAM" id="SSF48371">
    <property type="entry name" value="ARM repeat"/>
    <property type="match status" value="1"/>
</dbReference>
<gene>
    <name evidence="1" type="ordered locus">MCE_05220</name>
</gene>
<reference evidence="2" key="1">
    <citation type="submission" date="2012-02" db="EMBL/GenBank/DDBJ databases">
        <title>Complete genome sequence of Candidatus Rickettsia amblyommii strain GAT-30V.</title>
        <authorList>
            <person name="Johnson S.L."/>
            <person name="Munk A.C."/>
            <person name="Han S."/>
            <person name="Bruce D.C."/>
            <person name="Dasch G.A."/>
        </authorList>
    </citation>
    <scope>NUCLEOTIDE SEQUENCE [LARGE SCALE GENOMIC DNA]</scope>
    <source>
        <strain evidence="2">GAT-30V</strain>
    </source>
</reference>
<dbReference type="AlphaFoldDB" id="H8K5V8"/>
<name>H8K5V8_RICAG</name>
<dbReference type="KEGG" id="ram:MCE_05220"/>
<dbReference type="InterPro" id="IPR016024">
    <property type="entry name" value="ARM-type_fold"/>
</dbReference>
<dbReference type="HOGENOM" id="CLU_2384288_0_0_5"/>
<organism evidence="1 2">
    <name type="scientific">Rickettsia amblyommatis (strain GAT-30V)</name>
    <name type="common">Rickettsia amblyommii</name>
    <dbReference type="NCBI Taxonomy" id="1105111"/>
    <lineage>
        <taxon>Bacteria</taxon>
        <taxon>Pseudomonadati</taxon>
        <taxon>Pseudomonadota</taxon>
        <taxon>Alphaproteobacteria</taxon>
        <taxon>Rickettsiales</taxon>
        <taxon>Rickettsiaceae</taxon>
        <taxon>Rickettsieae</taxon>
        <taxon>Rickettsia</taxon>
        <taxon>spotted fever group</taxon>
    </lineage>
</organism>
<evidence type="ECO:0000313" key="1">
    <source>
        <dbReference type="EMBL" id="AFC69902.1"/>
    </source>
</evidence>
<dbReference type="Proteomes" id="UP000008005">
    <property type="component" value="Chromosome"/>
</dbReference>
<dbReference type="EMBL" id="CP003334">
    <property type="protein sequence ID" value="AFC69902.1"/>
    <property type="molecule type" value="Genomic_DNA"/>
</dbReference>
<sequence>MIEIINIMPNLDIKILNQVKKLYNQYLVTKSLVKIVNTTPNIAPKAFNALQELFNDPIENFKFEAVSVLVEIVKAKPNLVKEALNILNTLIRNAHYIKFDTVQCLKSE</sequence>
<evidence type="ECO:0008006" key="3">
    <source>
        <dbReference type="Google" id="ProtNLM"/>
    </source>
</evidence>
<reference evidence="1 2" key="2">
    <citation type="journal article" date="2016" name="Int. J. Syst. Evol. Microbiol.">
        <title>Rickettsia amblyommatis sp. nov., a spotted fever group Rickettsia associated with multiple species of Amblyomma ticks in North, Central and South America.</title>
        <authorList>
            <person name="Karpathy S.E."/>
            <person name="Slater K.S."/>
            <person name="Goldsmith C.S."/>
            <person name="Nicholson W.L."/>
            <person name="Paddock C.D."/>
        </authorList>
    </citation>
    <scope>NUCLEOTIDE SEQUENCE [LARGE SCALE GENOMIC DNA]</scope>
    <source>
        <strain evidence="1 2">GAT-30V</strain>
    </source>
</reference>
<protein>
    <recommendedName>
        <fullName evidence="3">HEAT repeats family protein</fullName>
    </recommendedName>
</protein>
<accession>H8K5V8</accession>
<evidence type="ECO:0000313" key="2">
    <source>
        <dbReference type="Proteomes" id="UP000008005"/>
    </source>
</evidence>